<dbReference type="EMBL" id="JAVDXX010000001">
    <property type="protein sequence ID" value="MDR7293511.1"/>
    <property type="molecule type" value="Genomic_DNA"/>
</dbReference>
<dbReference type="RefSeq" id="WP_310246507.1">
    <property type="nucleotide sequence ID" value="NZ_JAVDXX010000001.1"/>
</dbReference>
<accession>A0ABU1Z141</accession>
<evidence type="ECO:0000313" key="1">
    <source>
        <dbReference type="EMBL" id="MDR7293511.1"/>
    </source>
</evidence>
<reference evidence="1" key="1">
    <citation type="submission" date="2023-07" db="EMBL/GenBank/DDBJ databases">
        <title>Sequencing the genomes of 1000 actinobacteria strains.</title>
        <authorList>
            <person name="Klenk H.-P."/>
        </authorList>
    </citation>
    <scope>NUCLEOTIDE SEQUENCE</scope>
    <source>
        <strain evidence="1">DSM 13068</strain>
    </source>
</reference>
<sequence>MHREAVSLRLSDIELEGEFHYDSVESSLYLVDPEPGEDEVLTVSLLRDGYFAFPGEISVRDYSEHFGLPAALVAAGICGEVEEISIGPFGSCVVRMRVIV</sequence>
<protein>
    <submittedName>
        <fullName evidence="1">Uncharacterized protein</fullName>
    </submittedName>
</protein>
<dbReference type="Proteomes" id="UP001180715">
    <property type="component" value="Unassembled WGS sequence"/>
</dbReference>
<gene>
    <name evidence="1" type="ORF">J2S67_000779</name>
</gene>
<evidence type="ECO:0000313" key="2">
    <source>
        <dbReference type="Proteomes" id="UP001180715"/>
    </source>
</evidence>
<keyword evidence="2" id="KW-1185">Reference proteome</keyword>
<proteinExistence type="predicted"/>
<organism evidence="1 2">
    <name type="scientific">Pseudoglutamicibacter albus</name>
    <dbReference type="NCBI Taxonomy" id="98671"/>
    <lineage>
        <taxon>Bacteria</taxon>
        <taxon>Bacillati</taxon>
        <taxon>Actinomycetota</taxon>
        <taxon>Actinomycetes</taxon>
        <taxon>Micrococcales</taxon>
        <taxon>Micrococcaceae</taxon>
        <taxon>Pseudoglutamicibacter</taxon>
    </lineage>
</organism>
<comment type="caution">
    <text evidence="1">The sequence shown here is derived from an EMBL/GenBank/DDBJ whole genome shotgun (WGS) entry which is preliminary data.</text>
</comment>
<name>A0ABU1Z141_9MICC</name>